<proteinExistence type="predicted"/>
<gene>
    <name evidence="1" type="ORF">OCBBGKCP_00022</name>
</gene>
<dbReference type="AlphaFoldDB" id="A0A7G9YN81"/>
<protein>
    <submittedName>
        <fullName evidence="1">Uncharacterized protein</fullName>
    </submittedName>
</protein>
<sequence>MIVYVEGIDERKDVAGAGMRFFDRFYELDIDVPIAIMLDRGEMGEGKGG</sequence>
<name>A0A7G9YN81_9EURY</name>
<evidence type="ECO:0000313" key="1">
    <source>
        <dbReference type="EMBL" id="QNO49465.1"/>
    </source>
</evidence>
<organism evidence="1">
    <name type="scientific">Candidatus Methanogaster sp. ANME-2c ERB4</name>
    <dbReference type="NCBI Taxonomy" id="2759911"/>
    <lineage>
        <taxon>Archaea</taxon>
        <taxon>Methanobacteriati</taxon>
        <taxon>Methanobacteriota</taxon>
        <taxon>Stenosarchaea group</taxon>
        <taxon>Methanomicrobia</taxon>
        <taxon>Methanosarcinales</taxon>
        <taxon>ANME-2 cluster</taxon>
        <taxon>Candidatus Methanogasteraceae</taxon>
        <taxon>Candidatus Methanogaster</taxon>
    </lineage>
</organism>
<reference evidence="1" key="1">
    <citation type="submission" date="2020-06" db="EMBL/GenBank/DDBJ databases">
        <title>Unique genomic features of the anaerobic methanotrophic archaea.</title>
        <authorList>
            <person name="Chadwick G.L."/>
            <person name="Skennerton C.T."/>
            <person name="Laso-Perez R."/>
            <person name="Leu A.O."/>
            <person name="Speth D.R."/>
            <person name="Yu H."/>
            <person name="Morgan-Lang C."/>
            <person name="Hatzenpichler R."/>
            <person name="Goudeau D."/>
            <person name="Malmstrom R."/>
            <person name="Brazelton W.J."/>
            <person name="Woyke T."/>
            <person name="Hallam S.J."/>
            <person name="Tyson G.W."/>
            <person name="Wegener G."/>
            <person name="Boetius A."/>
            <person name="Orphan V."/>
        </authorList>
    </citation>
    <scope>NUCLEOTIDE SEQUENCE</scope>
</reference>
<accession>A0A7G9YN81</accession>
<dbReference type="EMBL" id="MT631380">
    <property type="protein sequence ID" value="QNO49465.1"/>
    <property type="molecule type" value="Genomic_DNA"/>
</dbReference>